<dbReference type="Proteomes" id="UP000239757">
    <property type="component" value="Unassembled WGS sequence"/>
</dbReference>
<evidence type="ECO:0000313" key="1">
    <source>
        <dbReference type="EMBL" id="PPS12399.1"/>
    </source>
</evidence>
<dbReference type="EMBL" id="KZ663485">
    <property type="protein sequence ID" value="PPS12399.1"/>
    <property type="molecule type" value="Genomic_DNA"/>
</dbReference>
<name>A0A2P5Y9Z3_GOSBA</name>
<protein>
    <submittedName>
        <fullName evidence="1">Uncharacterized protein</fullName>
    </submittedName>
</protein>
<sequence>MNSDFLKKGRSCPATILRPCALGVCGTLPYCMVVPSLVHFSHARVLGYHARVLLSTASRHGRVSCPCRRNRIEPCPWHTRVFPFPRPYSPIKFTHGHVARPWGFIASYVLGKSCPASTRPYRMIVFLSLLGHGLRHARVPGRALDWLSSSLSTLFPCKIQFFEKGTCPCAMTV</sequence>
<gene>
    <name evidence="1" type="ORF">GOBAR_AA08245</name>
</gene>
<evidence type="ECO:0000313" key="2">
    <source>
        <dbReference type="Proteomes" id="UP000239757"/>
    </source>
</evidence>
<reference evidence="1 2" key="1">
    <citation type="submission" date="2015-01" db="EMBL/GenBank/DDBJ databases">
        <title>Genome of allotetraploid Gossypium barbadense reveals genomic plasticity and fiber elongation in cotton evolution.</title>
        <authorList>
            <person name="Chen X."/>
            <person name="Liu X."/>
            <person name="Zhao B."/>
            <person name="Zheng H."/>
            <person name="Hu Y."/>
            <person name="Lu G."/>
            <person name="Yang C."/>
            <person name="Chen J."/>
            <person name="Shan C."/>
            <person name="Zhang L."/>
            <person name="Zhou Y."/>
            <person name="Wang L."/>
            <person name="Guo W."/>
            <person name="Bai Y."/>
            <person name="Ruan J."/>
            <person name="Shangguan X."/>
            <person name="Mao Y."/>
            <person name="Jiang J."/>
            <person name="Zhu Y."/>
            <person name="Lei J."/>
            <person name="Kang H."/>
            <person name="Chen S."/>
            <person name="He X."/>
            <person name="Wang R."/>
            <person name="Wang Y."/>
            <person name="Chen J."/>
            <person name="Wang L."/>
            <person name="Yu S."/>
            <person name="Wang B."/>
            <person name="Wei J."/>
            <person name="Song S."/>
            <person name="Lu X."/>
            <person name="Gao Z."/>
            <person name="Gu W."/>
            <person name="Deng X."/>
            <person name="Ma D."/>
            <person name="Wang S."/>
            <person name="Liang W."/>
            <person name="Fang L."/>
            <person name="Cai C."/>
            <person name="Zhu X."/>
            <person name="Zhou B."/>
            <person name="Zhang Y."/>
            <person name="Chen Z."/>
            <person name="Xu S."/>
            <person name="Zhu R."/>
            <person name="Wang S."/>
            <person name="Zhang T."/>
            <person name="Zhao G."/>
        </authorList>
    </citation>
    <scope>NUCLEOTIDE SEQUENCE [LARGE SCALE GENOMIC DNA]</scope>
    <source>
        <strain evidence="2">cv. Xinhai21</strain>
        <tissue evidence="1">Leaf</tissue>
    </source>
</reference>
<accession>A0A2P5Y9Z3</accession>
<dbReference type="AlphaFoldDB" id="A0A2P5Y9Z3"/>
<organism evidence="1 2">
    <name type="scientific">Gossypium barbadense</name>
    <name type="common">Sea Island cotton</name>
    <name type="synonym">Hibiscus barbadensis</name>
    <dbReference type="NCBI Taxonomy" id="3634"/>
    <lineage>
        <taxon>Eukaryota</taxon>
        <taxon>Viridiplantae</taxon>
        <taxon>Streptophyta</taxon>
        <taxon>Embryophyta</taxon>
        <taxon>Tracheophyta</taxon>
        <taxon>Spermatophyta</taxon>
        <taxon>Magnoliopsida</taxon>
        <taxon>eudicotyledons</taxon>
        <taxon>Gunneridae</taxon>
        <taxon>Pentapetalae</taxon>
        <taxon>rosids</taxon>
        <taxon>malvids</taxon>
        <taxon>Malvales</taxon>
        <taxon>Malvaceae</taxon>
        <taxon>Malvoideae</taxon>
        <taxon>Gossypium</taxon>
    </lineage>
</organism>
<proteinExistence type="predicted"/>